<organism evidence="2 3">
    <name type="scientific">Protopolystoma xenopodis</name>
    <dbReference type="NCBI Taxonomy" id="117903"/>
    <lineage>
        <taxon>Eukaryota</taxon>
        <taxon>Metazoa</taxon>
        <taxon>Spiralia</taxon>
        <taxon>Lophotrochozoa</taxon>
        <taxon>Platyhelminthes</taxon>
        <taxon>Monogenea</taxon>
        <taxon>Polyopisthocotylea</taxon>
        <taxon>Polystomatidea</taxon>
        <taxon>Polystomatidae</taxon>
        <taxon>Protopolystoma</taxon>
    </lineage>
</organism>
<gene>
    <name evidence="2" type="ORF">PXEA_LOCUS36910</name>
</gene>
<evidence type="ECO:0000256" key="1">
    <source>
        <dbReference type="SAM" id="MobiDB-lite"/>
    </source>
</evidence>
<reference evidence="2" key="1">
    <citation type="submission" date="2018-11" db="EMBL/GenBank/DDBJ databases">
        <authorList>
            <consortium name="Pathogen Informatics"/>
        </authorList>
    </citation>
    <scope>NUCLEOTIDE SEQUENCE</scope>
</reference>
<evidence type="ECO:0000313" key="3">
    <source>
        <dbReference type="Proteomes" id="UP000784294"/>
    </source>
</evidence>
<comment type="caution">
    <text evidence="2">The sequence shown here is derived from an EMBL/GenBank/DDBJ whole genome shotgun (WGS) entry which is preliminary data.</text>
</comment>
<dbReference type="EMBL" id="CAAALY010281748">
    <property type="protein sequence ID" value="VEL43470.1"/>
    <property type="molecule type" value="Genomic_DNA"/>
</dbReference>
<evidence type="ECO:0000313" key="2">
    <source>
        <dbReference type="EMBL" id="VEL43470.1"/>
    </source>
</evidence>
<accession>A0A448XRY3</accession>
<protein>
    <submittedName>
        <fullName evidence="2">Uncharacterized protein</fullName>
    </submittedName>
</protein>
<dbReference type="Proteomes" id="UP000784294">
    <property type="component" value="Unassembled WGS sequence"/>
</dbReference>
<feature type="compositionally biased region" description="Polar residues" evidence="1">
    <location>
        <begin position="1"/>
        <end position="11"/>
    </location>
</feature>
<sequence length="84" mass="9022">MHTFETSQCHQTHCAVEASHGSPSTRLRAELCLLAATSETPVAHFPLPRACPLADAPDGSTKQKPSFILLVPKCVCPRVPAFVL</sequence>
<name>A0A448XRY3_9PLAT</name>
<dbReference type="AlphaFoldDB" id="A0A448XRY3"/>
<proteinExistence type="predicted"/>
<keyword evidence="3" id="KW-1185">Reference proteome</keyword>
<feature type="region of interest" description="Disordered" evidence="1">
    <location>
        <begin position="1"/>
        <end position="23"/>
    </location>
</feature>